<reference evidence="1 3" key="2">
    <citation type="journal article" date="2013" name="Nature">
        <title>Insights into bilaterian evolution from three spiralian genomes.</title>
        <authorList>
            <person name="Simakov O."/>
            <person name="Marletaz F."/>
            <person name="Cho S.J."/>
            <person name="Edsinger-Gonzales E."/>
            <person name="Havlak P."/>
            <person name="Hellsten U."/>
            <person name="Kuo D.H."/>
            <person name="Larsson T."/>
            <person name="Lv J."/>
            <person name="Arendt D."/>
            <person name="Savage R."/>
            <person name="Osoegawa K."/>
            <person name="de Jong P."/>
            <person name="Grimwood J."/>
            <person name="Chapman J.A."/>
            <person name="Shapiro H."/>
            <person name="Aerts A."/>
            <person name="Otillar R.P."/>
            <person name="Terry A.Y."/>
            <person name="Boore J.L."/>
            <person name="Grigoriev I.V."/>
            <person name="Lindberg D.R."/>
            <person name="Seaver E.C."/>
            <person name="Weisblat D.A."/>
            <person name="Putnam N.H."/>
            <person name="Rokhsar D.S."/>
        </authorList>
    </citation>
    <scope>NUCLEOTIDE SEQUENCE</scope>
    <source>
        <strain evidence="1 3">I ESC-2004</strain>
    </source>
</reference>
<dbReference type="SUPFAM" id="SSF56219">
    <property type="entry name" value="DNase I-like"/>
    <property type="match status" value="1"/>
</dbReference>
<dbReference type="OrthoDB" id="6111954at2759"/>
<evidence type="ECO:0000313" key="2">
    <source>
        <dbReference type="EnsemblMetazoa" id="CapteP200004"/>
    </source>
</evidence>
<dbReference type="EMBL" id="AMQN01025412">
    <property type="status" value="NOT_ANNOTATED_CDS"/>
    <property type="molecule type" value="Genomic_DNA"/>
</dbReference>
<proteinExistence type="predicted"/>
<dbReference type="AlphaFoldDB" id="R7U5T0"/>
<dbReference type="HOGENOM" id="CLU_640256_0_0_1"/>
<dbReference type="EMBL" id="AMQN01025413">
    <property type="status" value="NOT_ANNOTATED_CDS"/>
    <property type="molecule type" value="Genomic_DNA"/>
</dbReference>
<evidence type="ECO:0008006" key="4">
    <source>
        <dbReference type="Google" id="ProtNLM"/>
    </source>
</evidence>
<evidence type="ECO:0000313" key="3">
    <source>
        <dbReference type="Proteomes" id="UP000014760"/>
    </source>
</evidence>
<reference evidence="3" key="1">
    <citation type="submission" date="2012-12" db="EMBL/GenBank/DDBJ databases">
        <authorList>
            <person name="Hellsten U."/>
            <person name="Grimwood J."/>
            <person name="Chapman J.A."/>
            <person name="Shapiro H."/>
            <person name="Aerts A."/>
            <person name="Otillar R.P."/>
            <person name="Terry A.Y."/>
            <person name="Boore J.L."/>
            <person name="Simakov O."/>
            <person name="Marletaz F."/>
            <person name="Cho S.-J."/>
            <person name="Edsinger-Gonzales E."/>
            <person name="Havlak P."/>
            <person name="Kuo D.-H."/>
            <person name="Larsson T."/>
            <person name="Lv J."/>
            <person name="Arendt D."/>
            <person name="Savage R."/>
            <person name="Osoegawa K."/>
            <person name="de Jong P."/>
            <person name="Lindberg D.R."/>
            <person name="Seaver E.C."/>
            <person name="Weisblat D.A."/>
            <person name="Putnam N.H."/>
            <person name="Grigoriev I.V."/>
            <person name="Rokhsar D.S."/>
        </authorList>
    </citation>
    <scope>NUCLEOTIDE SEQUENCE</scope>
    <source>
        <strain evidence="3">I ESC-2004</strain>
    </source>
</reference>
<dbReference type="Gene3D" id="3.60.10.10">
    <property type="entry name" value="Endonuclease/exonuclease/phosphatase"/>
    <property type="match status" value="1"/>
</dbReference>
<reference evidence="2" key="3">
    <citation type="submission" date="2015-06" db="UniProtKB">
        <authorList>
            <consortium name="EnsemblMetazoa"/>
        </authorList>
    </citation>
    <scope>IDENTIFICATION</scope>
</reference>
<evidence type="ECO:0000313" key="1">
    <source>
        <dbReference type="EMBL" id="ELU01730.1"/>
    </source>
</evidence>
<sequence length="429" mass="49829">MVCTPSTDKRCSDKVSVPPRQTYDDRFIVIYAVMRMAKGYNVWIVTNDKYRDLEKEDEDRLIGKRSQVLQQIKDPRPIILDYMDITEWFMLRLAEEEGGVIVSNNEFRTERKLKHRYIQGENTVGFTYNNEATGAQSVLDHFIVSENLFGSIESYSCLHEGDNLSDHLTVCLNLDVKVSFAPQSNAYALNRPSWQRATVQDKAAYQLRLKELLREVDIPFDVFSCRPFECVCEDHGRMIEQYYSDVMSAMIRASKECIPSRSKKKAAGWSTYVSHHQEESIFWHKIWLSSGRPRTGWVQDIRKKTRAQYKRISRWVLRNQGKLSADRMAQALSENNSRDLWREVKKLKGGSYAQPRVVDEVEGAKDVCELFRQKYEDLYSSVSFNEHEMNALLNDVSCNVDVCCKTGKCKNHHVMHVNDVQYAVNKLKP</sequence>
<gene>
    <name evidence="1" type="ORF">CAPTEDRAFT_200004</name>
</gene>
<dbReference type="Gene3D" id="3.40.50.11980">
    <property type="match status" value="1"/>
</dbReference>
<organism evidence="1">
    <name type="scientific">Capitella teleta</name>
    <name type="common">Polychaete worm</name>
    <dbReference type="NCBI Taxonomy" id="283909"/>
    <lineage>
        <taxon>Eukaryota</taxon>
        <taxon>Metazoa</taxon>
        <taxon>Spiralia</taxon>
        <taxon>Lophotrochozoa</taxon>
        <taxon>Annelida</taxon>
        <taxon>Polychaeta</taxon>
        <taxon>Sedentaria</taxon>
        <taxon>Scolecida</taxon>
        <taxon>Capitellidae</taxon>
        <taxon>Capitella</taxon>
    </lineage>
</organism>
<dbReference type="Proteomes" id="UP000014760">
    <property type="component" value="Unassembled WGS sequence"/>
</dbReference>
<keyword evidence="3" id="KW-1185">Reference proteome</keyword>
<dbReference type="EnsemblMetazoa" id="CapteT200004">
    <property type="protein sequence ID" value="CapteP200004"/>
    <property type="gene ID" value="CapteG200004"/>
</dbReference>
<feature type="non-terminal residue" evidence="1">
    <location>
        <position position="429"/>
    </location>
</feature>
<protein>
    <recommendedName>
        <fullName evidence="4">Endonuclease/exonuclease/phosphatase domain-containing protein</fullName>
    </recommendedName>
</protein>
<dbReference type="InterPro" id="IPR036691">
    <property type="entry name" value="Endo/exonu/phosph_ase_sf"/>
</dbReference>
<name>R7U5T0_CAPTE</name>
<dbReference type="EMBL" id="KB304748">
    <property type="protein sequence ID" value="ELU01730.1"/>
    <property type="molecule type" value="Genomic_DNA"/>
</dbReference>
<accession>R7U5T0</accession>